<dbReference type="PROSITE" id="PS51012">
    <property type="entry name" value="ABC_TM2"/>
    <property type="match status" value="1"/>
</dbReference>
<feature type="transmembrane region" description="Helical" evidence="9">
    <location>
        <begin position="276"/>
        <end position="298"/>
    </location>
</feature>
<evidence type="ECO:0000256" key="2">
    <source>
        <dbReference type="ARBA" id="ARBA00007783"/>
    </source>
</evidence>
<proteinExistence type="inferred from homology"/>
<reference evidence="12" key="1">
    <citation type="journal article" date="2019" name="Int. J. Syst. Evol. Microbiol.">
        <title>The Global Catalogue of Microorganisms (GCM) 10K type strain sequencing project: providing services to taxonomists for standard genome sequencing and annotation.</title>
        <authorList>
            <consortium name="The Broad Institute Genomics Platform"/>
            <consortium name="The Broad Institute Genome Sequencing Center for Infectious Disease"/>
            <person name="Wu L."/>
            <person name="Ma J."/>
        </authorList>
    </citation>
    <scope>NUCLEOTIDE SEQUENCE [LARGE SCALE GENOMIC DNA]</scope>
    <source>
        <strain evidence="12">JCM 16703</strain>
    </source>
</reference>
<comment type="caution">
    <text evidence="11">The sequence shown here is derived from an EMBL/GenBank/DDBJ whole genome shotgun (WGS) entry which is preliminary data.</text>
</comment>
<feature type="transmembrane region" description="Helical" evidence="9">
    <location>
        <begin position="236"/>
        <end position="256"/>
    </location>
</feature>
<gene>
    <name evidence="11" type="ORF">GCM10022215_09860</name>
</gene>
<feature type="transmembrane region" description="Helical" evidence="9">
    <location>
        <begin position="97"/>
        <end position="118"/>
    </location>
</feature>
<evidence type="ECO:0000256" key="3">
    <source>
        <dbReference type="ARBA" id="ARBA00022448"/>
    </source>
</evidence>
<dbReference type="PANTHER" id="PTHR30413">
    <property type="entry name" value="INNER MEMBRANE TRANSPORT PERMEASE"/>
    <property type="match status" value="1"/>
</dbReference>
<sequence>MTDLTAPGPAADVPEPPRRAQRVVDAPLVAPSATTGLLGVFQNRYLLQLLVRREISARYQGSALGLIWSYINPLTQFLIYYVVMGVLFGLHKDVPNFAIHMFCGIIIVHFFNETFNAGTRSIVRNKALVKKMALPREMFPVASMLVSGYHVLPQLVIMVIVCLVLGWTPTVMGMVSLVMALLIIATLGTALALMFSAANVFFRDVSNVASILTNFVRFGVPMIYPYTLVHDRFGRFAAYYLYNPIADAVLLFQRAFWVGTTDDPAYVEAKHIPGTLTWYALLAIVVSLVFLGIGQLIFSRLQDRIPERLS</sequence>
<keyword evidence="4 9" id="KW-1003">Cell membrane</keyword>
<comment type="similarity">
    <text evidence="2 9">Belongs to the ABC-2 integral membrane protein family.</text>
</comment>
<evidence type="ECO:0000256" key="5">
    <source>
        <dbReference type="ARBA" id="ARBA00022519"/>
    </source>
</evidence>
<feature type="transmembrane region" description="Helical" evidence="9">
    <location>
        <begin position="138"/>
        <end position="165"/>
    </location>
</feature>
<evidence type="ECO:0000256" key="1">
    <source>
        <dbReference type="ARBA" id="ARBA00004429"/>
    </source>
</evidence>
<evidence type="ECO:0000256" key="7">
    <source>
        <dbReference type="ARBA" id="ARBA00022989"/>
    </source>
</evidence>
<evidence type="ECO:0000259" key="10">
    <source>
        <dbReference type="PROSITE" id="PS51012"/>
    </source>
</evidence>
<keyword evidence="12" id="KW-1185">Reference proteome</keyword>
<keyword evidence="6 9" id="KW-0812">Transmembrane</keyword>
<keyword evidence="8 9" id="KW-0472">Membrane</keyword>
<evidence type="ECO:0000313" key="11">
    <source>
        <dbReference type="EMBL" id="GAA4113028.1"/>
    </source>
</evidence>
<feature type="transmembrane region" description="Helical" evidence="9">
    <location>
        <begin position="177"/>
        <end position="202"/>
    </location>
</feature>
<dbReference type="Proteomes" id="UP001501495">
    <property type="component" value="Unassembled WGS sequence"/>
</dbReference>
<keyword evidence="3 9" id="KW-0813">Transport</keyword>
<dbReference type="Pfam" id="PF01061">
    <property type="entry name" value="ABC2_membrane"/>
    <property type="match status" value="1"/>
</dbReference>
<dbReference type="EMBL" id="BAAAZH010000008">
    <property type="protein sequence ID" value="GAA4113028.1"/>
    <property type="molecule type" value="Genomic_DNA"/>
</dbReference>
<evidence type="ECO:0000256" key="6">
    <source>
        <dbReference type="ARBA" id="ARBA00022692"/>
    </source>
</evidence>
<evidence type="ECO:0000256" key="8">
    <source>
        <dbReference type="ARBA" id="ARBA00023136"/>
    </source>
</evidence>
<keyword evidence="7 9" id="KW-1133">Transmembrane helix</keyword>
<dbReference type="InterPro" id="IPR047817">
    <property type="entry name" value="ABC2_TM_bact-type"/>
</dbReference>
<comment type="subcellular location">
    <subcellularLocation>
        <location evidence="1">Cell inner membrane</location>
        <topology evidence="1">Multi-pass membrane protein</topology>
    </subcellularLocation>
    <subcellularLocation>
        <location evidence="9">Cell membrane</location>
        <topology evidence="9">Multi-pass membrane protein</topology>
    </subcellularLocation>
</comment>
<feature type="transmembrane region" description="Helical" evidence="9">
    <location>
        <begin position="67"/>
        <end position="90"/>
    </location>
</feature>
<evidence type="ECO:0000313" key="12">
    <source>
        <dbReference type="Proteomes" id="UP001501495"/>
    </source>
</evidence>
<organism evidence="11 12">
    <name type="scientific">Nocardioides fonticola</name>
    <dbReference type="NCBI Taxonomy" id="450363"/>
    <lineage>
        <taxon>Bacteria</taxon>
        <taxon>Bacillati</taxon>
        <taxon>Actinomycetota</taxon>
        <taxon>Actinomycetes</taxon>
        <taxon>Propionibacteriales</taxon>
        <taxon>Nocardioidaceae</taxon>
        <taxon>Nocardioides</taxon>
    </lineage>
</organism>
<dbReference type="PANTHER" id="PTHR30413:SF8">
    <property type="entry name" value="TRANSPORT PERMEASE PROTEIN"/>
    <property type="match status" value="1"/>
</dbReference>
<name>A0ABP7XDX8_9ACTN</name>
<dbReference type="RefSeq" id="WP_344732131.1">
    <property type="nucleotide sequence ID" value="NZ_BAAAZH010000008.1"/>
</dbReference>
<accession>A0ABP7XDX8</accession>
<evidence type="ECO:0000256" key="9">
    <source>
        <dbReference type="RuleBase" id="RU361157"/>
    </source>
</evidence>
<protein>
    <recommendedName>
        <fullName evidence="9">Transport permease protein</fullName>
    </recommendedName>
</protein>
<feature type="domain" description="ABC transmembrane type-2" evidence="10">
    <location>
        <begin position="64"/>
        <end position="301"/>
    </location>
</feature>
<dbReference type="InterPro" id="IPR013525">
    <property type="entry name" value="ABC2_TM"/>
</dbReference>
<keyword evidence="5" id="KW-0997">Cell inner membrane</keyword>
<evidence type="ECO:0000256" key="4">
    <source>
        <dbReference type="ARBA" id="ARBA00022475"/>
    </source>
</evidence>